<name>A0A4Y8Q2E5_9BACL</name>
<evidence type="ECO:0000256" key="2">
    <source>
        <dbReference type="SAM" id="Phobius"/>
    </source>
</evidence>
<keyword evidence="2" id="KW-0812">Transmembrane</keyword>
<dbReference type="AlphaFoldDB" id="A0A4Y8Q2E5"/>
<evidence type="ECO:0000256" key="1">
    <source>
        <dbReference type="SAM" id="MobiDB-lite"/>
    </source>
</evidence>
<feature type="transmembrane region" description="Helical" evidence="2">
    <location>
        <begin position="92"/>
        <end position="111"/>
    </location>
</feature>
<keyword evidence="2" id="KW-0472">Membrane</keyword>
<organism evidence="3 4">
    <name type="scientific">Paenibacillus athensensis</name>
    <dbReference type="NCBI Taxonomy" id="1967502"/>
    <lineage>
        <taxon>Bacteria</taxon>
        <taxon>Bacillati</taxon>
        <taxon>Bacillota</taxon>
        <taxon>Bacilli</taxon>
        <taxon>Bacillales</taxon>
        <taxon>Paenibacillaceae</taxon>
        <taxon>Paenibacillus</taxon>
    </lineage>
</organism>
<dbReference type="OrthoDB" id="2677224at2"/>
<protein>
    <submittedName>
        <fullName evidence="3">Uncharacterized protein</fullName>
    </submittedName>
</protein>
<accession>A0A4Y8Q2E5</accession>
<evidence type="ECO:0000313" key="3">
    <source>
        <dbReference type="EMBL" id="TFE88006.1"/>
    </source>
</evidence>
<gene>
    <name evidence="3" type="ORF">B5M42_10650</name>
</gene>
<keyword evidence="4" id="KW-1185">Reference proteome</keyword>
<comment type="caution">
    <text evidence="3">The sequence shown here is derived from an EMBL/GenBank/DDBJ whole genome shotgun (WGS) entry which is preliminary data.</text>
</comment>
<keyword evidence="2" id="KW-1133">Transmembrane helix</keyword>
<proteinExistence type="predicted"/>
<dbReference type="EMBL" id="MYFO01000011">
    <property type="protein sequence ID" value="TFE88006.1"/>
    <property type="molecule type" value="Genomic_DNA"/>
</dbReference>
<sequence length="468" mass="50933">MNQSDSGKPGEPRDPQELPSGPQDQQEGRAPEQRAGSETGRAANAPGADELERLNRKISPGPLHTSGFNSRLQRRIEQEIERRSRKRRYWRPMLIVGSATAVLAAVLIIPWDALYAYRSVAGALNAKTAAVASADDTPAPPSMTSALLLGLRTEHDKAGAAQQPSVRYSTYRTMLIAPVRGQLQKTAEGSGILMPYKQDFWKIEAMTGTTATDQYQVLTAHLADQPTPVPSFRDEDPSEQLQHVETLVFAGNQYVSVAESQAAVSASGARSSTDRVSVRTLPQLVQAAAADALSAGSAKSRILLTDVFGASIGSLLDEFNGKRLAPEVNPQITAASWTVGRDPGRWSAKLAEPILQRSSQSESYILRDFPRELPDQVVAYDDLCCSWKDIKATWPDATDALSSPMNDIIAIFENGKLNVYPYGQAPGGAPLLSIPLKPGEQLVMAQWATDHYVQNWIDRTAMYLRPAQ</sequence>
<dbReference type="RefSeq" id="WP_134752557.1">
    <property type="nucleotide sequence ID" value="NZ_MYFO02000003.1"/>
</dbReference>
<evidence type="ECO:0000313" key="4">
    <source>
        <dbReference type="Proteomes" id="UP000298246"/>
    </source>
</evidence>
<reference evidence="3 4" key="1">
    <citation type="submission" date="2017-03" db="EMBL/GenBank/DDBJ databases">
        <title>Isolation of Levoglucosan Utilizing Bacteria.</title>
        <authorList>
            <person name="Arya A.S."/>
        </authorList>
    </citation>
    <scope>NUCLEOTIDE SEQUENCE [LARGE SCALE GENOMIC DNA]</scope>
    <source>
        <strain evidence="3 4">MEC069</strain>
    </source>
</reference>
<dbReference type="Proteomes" id="UP000298246">
    <property type="component" value="Unassembled WGS sequence"/>
</dbReference>
<feature type="region of interest" description="Disordered" evidence="1">
    <location>
        <begin position="1"/>
        <end position="70"/>
    </location>
</feature>